<accession>A0ABV7LDI7</accession>
<dbReference type="EC" id="3.5.1.16" evidence="11"/>
<protein>
    <submittedName>
        <fullName evidence="11">Acetylornithine deacetylase</fullName>
        <ecNumber evidence="11">3.5.1.16</ecNumber>
    </submittedName>
</protein>
<gene>
    <name evidence="11" type="primary">argE</name>
    <name evidence="11" type="ORF">ACFOEX_04375</name>
</gene>
<dbReference type="PANTHER" id="PTHR43808">
    <property type="entry name" value="ACETYLORNITHINE DEACETYLASE"/>
    <property type="match status" value="1"/>
</dbReference>
<dbReference type="Gene3D" id="3.30.70.360">
    <property type="match status" value="1"/>
</dbReference>
<dbReference type="PROSITE" id="PS00759">
    <property type="entry name" value="ARGE_DAPE_CPG2_2"/>
    <property type="match status" value="1"/>
</dbReference>
<evidence type="ECO:0000259" key="10">
    <source>
        <dbReference type="Pfam" id="PF07687"/>
    </source>
</evidence>
<dbReference type="PANTHER" id="PTHR43808:SF31">
    <property type="entry name" value="N-ACETYL-L-CITRULLINE DEACETYLASE"/>
    <property type="match status" value="1"/>
</dbReference>
<dbReference type="InterPro" id="IPR010169">
    <property type="entry name" value="AcOrn-deacetyl"/>
</dbReference>
<keyword evidence="4" id="KW-0055">Arginine biosynthesis</keyword>
<keyword evidence="12" id="KW-1185">Reference proteome</keyword>
<dbReference type="NCBIfam" id="NF005710">
    <property type="entry name" value="PRK07522.1"/>
    <property type="match status" value="1"/>
</dbReference>
<dbReference type="NCBIfam" id="TIGR01892">
    <property type="entry name" value="AcOrn-deacetyl"/>
    <property type="match status" value="1"/>
</dbReference>
<evidence type="ECO:0000256" key="3">
    <source>
        <dbReference type="ARBA" id="ARBA00022490"/>
    </source>
</evidence>
<comment type="caution">
    <text evidence="11">The sequence shown here is derived from an EMBL/GenBank/DDBJ whole genome shotgun (WGS) entry which is preliminary data.</text>
</comment>
<dbReference type="Gene3D" id="3.40.630.10">
    <property type="entry name" value="Zn peptidases"/>
    <property type="match status" value="1"/>
</dbReference>
<comment type="cofactor">
    <cofactor evidence="1">
        <name>Zn(2+)</name>
        <dbReference type="ChEBI" id="CHEBI:29105"/>
    </cofactor>
</comment>
<dbReference type="InterPro" id="IPR036264">
    <property type="entry name" value="Bact_exopeptidase_dim_dom"/>
</dbReference>
<dbReference type="EMBL" id="JBHRUV010000018">
    <property type="protein sequence ID" value="MFC3265602.1"/>
    <property type="molecule type" value="Genomic_DNA"/>
</dbReference>
<sequence>MLERLVAFNTESRRSNLDIIAFIADWLAGHGVACARFPNAAGDKAALFATIGPAQDGGVLLSGHTDVVPVAGQAWSSDPWRLRVEHGRAYGRGAVDMKGFLAIALALVPEMRAAPLKRPLHLLFSYDEEITCLGVTDAIARMGVDLPRPAAAIVGEPTDMEVVSAHKSVVSLTTRVTGREGHSSRPAAGASAIHAAARLIGWLDDRQRLLAAEGDPSGLFDPPCSTLQAGMITGGTARNIIARECRFLWEFRGLPGHSHETVMQELAAFAERDVLPPMRRAAPEARVETTCDVAVPHLAPRPGSEAEQLALRLAGRNRTGAVSFATEAGHFQNAGIATVVCGPGSIAQAHQADEFITLAALDEGAAFIRRLVAALSA</sequence>
<dbReference type="InterPro" id="IPR002933">
    <property type="entry name" value="Peptidase_M20"/>
</dbReference>
<dbReference type="Pfam" id="PF01546">
    <property type="entry name" value="Peptidase_M20"/>
    <property type="match status" value="1"/>
</dbReference>
<proteinExistence type="inferred from homology"/>
<dbReference type="SUPFAM" id="SSF53187">
    <property type="entry name" value="Zn-dependent exopeptidases"/>
    <property type="match status" value="1"/>
</dbReference>
<evidence type="ECO:0000256" key="2">
    <source>
        <dbReference type="ARBA" id="ARBA00005691"/>
    </source>
</evidence>
<comment type="similarity">
    <text evidence="2">Belongs to the peptidase M20A family. ArgE subfamily.</text>
</comment>
<dbReference type="CDD" id="cd03894">
    <property type="entry name" value="M20_ArgE"/>
    <property type="match status" value="1"/>
</dbReference>
<evidence type="ECO:0000256" key="8">
    <source>
        <dbReference type="ARBA" id="ARBA00022833"/>
    </source>
</evidence>
<dbReference type="SUPFAM" id="SSF55031">
    <property type="entry name" value="Bacterial exopeptidase dimerisation domain"/>
    <property type="match status" value="1"/>
</dbReference>
<dbReference type="RefSeq" id="WP_376832524.1">
    <property type="nucleotide sequence ID" value="NZ_JBHLWR010000006.1"/>
</dbReference>
<dbReference type="InterPro" id="IPR011650">
    <property type="entry name" value="Peptidase_M20_dimer"/>
</dbReference>
<evidence type="ECO:0000313" key="12">
    <source>
        <dbReference type="Proteomes" id="UP001595536"/>
    </source>
</evidence>
<keyword evidence="6" id="KW-0479">Metal-binding</keyword>
<evidence type="ECO:0000313" key="11">
    <source>
        <dbReference type="EMBL" id="MFC3265602.1"/>
    </source>
</evidence>
<evidence type="ECO:0000256" key="1">
    <source>
        <dbReference type="ARBA" id="ARBA00001947"/>
    </source>
</evidence>
<evidence type="ECO:0000256" key="4">
    <source>
        <dbReference type="ARBA" id="ARBA00022571"/>
    </source>
</evidence>
<evidence type="ECO:0000256" key="7">
    <source>
        <dbReference type="ARBA" id="ARBA00022801"/>
    </source>
</evidence>
<name>A0ABV7LDI7_9HYPH</name>
<reference evidence="12" key="1">
    <citation type="journal article" date="2019" name="Int. J. Syst. Evol. Microbiol.">
        <title>The Global Catalogue of Microorganisms (GCM) 10K type strain sequencing project: providing services to taxonomists for standard genome sequencing and annotation.</title>
        <authorList>
            <consortium name="The Broad Institute Genomics Platform"/>
            <consortium name="The Broad Institute Genome Sequencing Center for Infectious Disease"/>
            <person name="Wu L."/>
            <person name="Ma J."/>
        </authorList>
    </citation>
    <scope>NUCLEOTIDE SEQUENCE [LARGE SCALE GENOMIC DNA]</scope>
    <source>
        <strain evidence="12">CCM 7941</strain>
    </source>
</reference>
<dbReference type="Proteomes" id="UP001595536">
    <property type="component" value="Unassembled WGS sequence"/>
</dbReference>
<keyword evidence="9" id="KW-0170">Cobalt</keyword>
<keyword evidence="8" id="KW-0862">Zinc</keyword>
<dbReference type="PROSITE" id="PS00758">
    <property type="entry name" value="ARGE_DAPE_CPG2_1"/>
    <property type="match status" value="1"/>
</dbReference>
<organism evidence="11 12">
    <name type="scientific">Camelimonas abortus</name>
    <dbReference type="NCBI Taxonomy" id="1017184"/>
    <lineage>
        <taxon>Bacteria</taxon>
        <taxon>Pseudomonadati</taxon>
        <taxon>Pseudomonadota</taxon>
        <taxon>Alphaproteobacteria</taxon>
        <taxon>Hyphomicrobiales</taxon>
        <taxon>Chelatococcaceae</taxon>
        <taxon>Camelimonas</taxon>
    </lineage>
</organism>
<keyword evidence="7 11" id="KW-0378">Hydrolase</keyword>
<keyword evidence="3" id="KW-0963">Cytoplasm</keyword>
<evidence type="ECO:0000256" key="6">
    <source>
        <dbReference type="ARBA" id="ARBA00022723"/>
    </source>
</evidence>
<dbReference type="InterPro" id="IPR050072">
    <property type="entry name" value="Peptidase_M20A"/>
</dbReference>
<keyword evidence="5" id="KW-0028">Amino-acid biosynthesis</keyword>
<dbReference type="Pfam" id="PF07687">
    <property type="entry name" value="M20_dimer"/>
    <property type="match status" value="1"/>
</dbReference>
<dbReference type="InterPro" id="IPR001261">
    <property type="entry name" value="ArgE/DapE_CS"/>
</dbReference>
<evidence type="ECO:0000256" key="5">
    <source>
        <dbReference type="ARBA" id="ARBA00022605"/>
    </source>
</evidence>
<dbReference type="GO" id="GO:0008777">
    <property type="term" value="F:acetylornithine deacetylase activity"/>
    <property type="evidence" value="ECO:0007669"/>
    <property type="project" value="UniProtKB-EC"/>
</dbReference>
<feature type="domain" description="Peptidase M20 dimerisation" evidence="10">
    <location>
        <begin position="165"/>
        <end position="272"/>
    </location>
</feature>
<evidence type="ECO:0000256" key="9">
    <source>
        <dbReference type="ARBA" id="ARBA00023285"/>
    </source>
</evidence>